<dbReference type="SMART" id="SM01080">
    <property type="entry name" value="CHASE2"/>
    <property type="match status" value="1"/>
</dbReference>
<reference evidence="4" key="1">
    <citation type="submission" date="2024-06" db="EMBL/GenBank/DDBJ databases">
        <title>Radixoralia hellwigii gen. nov., sp nov., isolated from a root canal in the human oral cavity.</title>
        <authorList>
            <person name="Bartsch S."/>
            <person name="Wittmer A."/>
            <person name="Schulz A.-K."/>
            <person name="Neumann-Schaal M."/>
            <person name="Wolf J."/>
            <person name="Gronow S."/>
            <person name="Tennert C."/>
            <person name="Haecker G."/>
            <person name="Cieplik F."/>
            <person name="Al-Ahmad A."/>
        </authorList>
    </citation>
    <scope>NUCLEOTIDE SEQUENCE [LARGE SCALE GENOMIC DNA]</scope>
    <source>
        <strain evidence="4">Wk13</strain>
    </source>
</reference>
<dbReference type="CDD" id="cd07302">
    <property type="entry name" value="CHD"/>
    <property type="match status" value="1"/>
</dbReference>
<evidence type="ECO:0000259" key="2">
    <source>
        <dbReference type="PROSITE" id="PS50125"/>
    </source>
</evidence>
<dbReference type="InterPro" id="IPR029787">
    <property type="entry name" value="Nucleotide_cyclase"/>
</dbReference>
<protein>
    <submittedName>
        <fullName evidence="3">Adenylate/guanylate cyclase domain-containing protein</fullName>
        <ecNumber evidence="3">4.6.1.-</ecNumber>
    </submittedName>
</protein>
<evidence type="ECO:0000313" key="4">
    <source>
        <dbReference type="Proteomes" id="UP001574673"/>
    </source>
</evidence>
<dbReference type="PANTHER" id="PTHR43081:SF1">
    <property type="entry name" value="ADENYLATE CYCLASE, TERMINAL-DIFFERENTIATION SPECIFIC"/>
    <property type="match status" value="1"/>
</dbReference>
<dbReference type="Pfam" id="PF00211">
    <property type="entry name" value="Guanylate_cyc"/>
    <property type="match status" value="1"/>
</dbReference>
<feature type="transmembrane region" description="Helical" evidence="1">
    <location>
        <begin position="381"/>
        <end position="402"/>
    </location>
</feature>
<accession>A0ABV4UEP9</accession>
<evidence type="ECO:0000256" key="1">
    <source>
        <dbReference type="SAM" id="Phobius"/>
    </source>
</evidence>
<feature type="transmembrane region" description="Helical" evidence="1">
    <location>
        <begin position="408"/>
        <end position="432"/>
    </location>
</feature>
<organism evidence="3 4">
    <name type="scientific">Dentiradicibacter hellwigii</name>
    <dbReference type="NCBI Taxonomy" id="3149053"/>
    <lineage>
        <taxon>Bacteria</taxon>
        <taxon>Pseudomonadati</taxon>
        <taxon>Pseudomonadota</taxon>
        <taxon>Betaproteobacteria</taxon>
        <taxon>Rhodocyclales</taxon>
        <taxon>Rhodocyclaceae</taxon>
        <taxon>Dentiradicibacter</taxon>
    </lineage>
</organism>
<dbReference type="EMBL" id="JBEUWX010000002">
    <property type="protein sequence ID" value="MFA9949713.1"/>
    <property type="molecule type" value="Genomic_DNA"/>
</dbReference>
<dbReference type="PROSITE" id="PS50125">
    <property type="entry name" value="GUANYLATE_CYCLASE_2"/>
    <property type="match status" value="1"/>
</dbReference>
<dbReference type="SMART" id="SM00044">
    <property type="entry name" value="CYCc"/>
    <property type="match status" value="1"/>
</dbReference>
<keyword evidence="4" id="KW-1185">Reference proteome</keyword>
<dbReference type="Gene3D" id="3.30.70.1230">
    <property type="entry name" value="Nucleotide cyclase"/>
    <property type="match status" value="1"/>
</dbReference>
<dbReference type="Proteomes" id="UP001574673">
    <property type="component" value="Unassembled WGS sequence"/>
</dbReference>
<evidence type="ECO:0000313" key="3">
    <source>
        <dbReference type="EMBL" id="MFA9949713.1"/>
    </source>
</evidence>
<dbReference type="InterPro" id="IPR001054">
    <property type="entry name" value="A/G_cyclase"/>
</dbReference>
<dbReference type="GO" id="GO:0016829">
    <property type="term" value="F:lyase activity"/>
    <property type="evidence" value="ECO:0007669"/>
    <property type="project" value="UniProtKB-KW"/>
</dbReference>
<feature type="transmembrane region" description="Helical" evidence="1">
    <location>
        <begin position="355"/>
        <end position="376"/>
    </location>
</feature>
<keyword evidence="3" id="KW-0456">Lyase</keyword>
<dbReference type="Pfam" id="PF05226">
    <property type="entry name" value="CHASE2"/>
    <property type="match status" value="1"/>
</dbReference>
<dbReference type="EC" id="4.6.1.-" evidence="3"/>
<sequence>MNDKALKLLHVILPVLVGLIGLFLLLTEPSSLYRLRNNLFDQYQRSSPRVYEAAPVRIIDIDEASLERFGQWPWPRSRLAQIVDALQAAGAAAIGFDVVFAESDRTSPLPMADLWQVDALMRERLRALPDHDQTFAQSLARAPTVLGFALERTHRSGQLALETPENQLIRPYRYINSGASPAPWLSRFEFAVAALPLLQRAAHGNGALSFLPDNDGIVRRVPLALNLSGEPVSTLAAELLRVGQNTRNIYFRTDEHAGISEIRIGDLTIPTDAHGEFWVHYTQPVPARYIPAWKVLTGDAPAEELSGALTLIGTSAQGLLDLRFSALGRIIPGVEIHAQALEQILTGHFLVRPSWALGLEAVILLAAVALVSLLALRCRALLAASASALILAGILGGGWLAFRTYGLLFNTVTPALSVVLAFIAGSLIHAFVSEREQRWLKTAFARYVSPNRVTYLINHRESMALGGSKRECSFVFTDLEGFTGLMENTEPTVAVQFLNGYLDEMIAIAFRYEGTLDRIVGDAVAIMFSAPLPQADHRHRALACAMEMDDFACRYEKHLRAKGIAWGKTRIGIHTGDVVVGNFGGKTMFDYRALGDPVSTASRLEGANKYLGTNLCLSAAALPNSGKDSSHAAPICDIRPIGRLLLKGKTQSLQVYEPIAAFRATGYAPLADYCAAYALMVDSATDEATDSDRGTADNMTPYPASTTALAHEPQETHASHEASHDSPALQAFRQLAERFPDDPLVALHFNRLQHGACGALIVLDAK</sequence>
<dbReference type="SUPFAM" id="SSF55073">
    <property type="entry name" value="Nucleotide cyclase"/>
    <property type="match status" value="1"/>
</dbReference>
<comment type="caution">
    <text evidence="3">The sequence shown here is derived from an EMBL/GenBank/DDBJ whole genome shotgun (WGS) entry which is preliminary data.</text>
</comment>
<dbReference type="InterPro" id="IPR007890">
    <property type="entry name" value="CHASE2"/>
</dbReference>
<feature type="domain" description="Guanylate cyclase" evidence="2">
    <location>
        <begin position="473"/>
        <end position="605"/>
    </location>
</feature>
<keyword evidence="1" id="KW-0472">Membrane</keyword>
<proteinExistence type="predicted"/>
<dbReference type="PANTHER" id="PTHR43081">
    <property type="entry name" value="ADENYLATE CYCLASE, TERMINAL-DIFFERENTIATION SPECIFIC-RELATED"/>
    <property type="match status" value="1"/>
</dbReference>
<gene>
    <name evidence="3" type="ORF">ABCS64_05115</name>
</gene>
<dbReference type="InterPro" id="IPR050697">
    <property type="entry name" value="Adenylyl/Guanylyl_Cyclase_3/4"/>
</dbReference>
<name>A0ABV4UEP9_9RHOO</name>
<keyword evidence="1" id="KW-1133">Transmembrane helix</keyword>
<dbReference type="RefSeq" id="WP_418890823.1">
    <property type="nucleotide sequence ID" value="NZ_JBEUWX010000002.1"/>
</dbReference>
<keyword evidence="1" id="KW-0812">Transmembrane</keyword>